<keyword evidence="3" id="KW-1185">Reference proteome</keyword>
<organism evidence="2 3">
    <name type="scientific">Platanthera guangdongensis</name>
    <dbReference type="NCBI Taxonomy" id="2320717"/>
    <lineage>
        <taxon>Eukaryota</taxon>
        <taxon>Viridiplantae</taxon>
        <taxon>Streptophyta</taxon>
        <taxon>Embryophyta</taxon>
        <taxon>Tracheophyta</taxon>
        <taxon>Spermatophyta</taxon>
        <taxon>Magnoliopsida</taxon>
        <taxon>Liliopsida</taxon>
        <taxon>Asparagales</taxon>
        <taxon>Orchidaceae</taxon>
        <taxon>Orchidoideae</taxon>
        <taxon>Orchideae</taxon>
        <taxon>Orchidinae</taxon>
        <taxon>Platanthera</taxon>
    </lineage>
</organism>
<dbReference type="Proteomes" id="UP001412067">
    <property type="component" value="Unassembled WGS sequence"/>
</dbReference>
<gene>
    <name evidence="2" type="ORF">KSP40_PGU012757</name>
</gene>
<feature type="chain" id="PRO_5045679990" description="Lipoprotein" evidence="1">
    <location>
        <begin position="26"/>
        <end position="61"/>
    </location>
</feature>
<name>A0ABR2MPM6_9ASPA</name>
<reference evidence="2 3" key="1">
    <citation type="journal article" date="2022" name="Nat. Plants">
        <title>Genomes of leafy and leafless Platanthera orchids illuminate the evolution of mycoheterotrophy.</title>
        <authorList>
            <person name="Li M.H."/>
            <person name="Liu K.W."/>
            <person name="Li Z."/>
            <person name="Lu H.C."/>
            <person name="Ye Q.L."/>
            <person name="Zhang D."/>
            <person name="Wang J.Y."/>
            <person name="Li Y.F."/>
            <person name="Zhong Z.M."/>
            <person name="Liu X."/>
            <person name="Yu X."/>
            <person name="Liu D.K."/>
            <person name="Tu X.D."/>
            <person name="Liu B."/>
            <person name="Hao Y."/>
            <person name="Liao X.Y."/>
            <person name="Jiang Y.T."/>
            <person name="Sun W.H."/>
            <person name="Chen J."/>
            <person name="Chen Y.Q."/>
            <person name="Ai Y."/>
            <person name="Zhai J.W."/>
            <person name="Wu S.S."/>
            <person name="Zhou Z."/>
            <person name="Hsiao Y.Y."/>
            <person name="Wu W.L."/>
            <person name="Chen Y.Y."/>
            <person name="Lin Y.F."/>
            <person name="Hsu J.L."/>
            <person name="Li C.Y."/>
            <person name="Wang Z.W."/>
            <person name="Zhao X."/>
            <person name="Zhong W.Y."/>
            <person name="Ma X.K."/>
            <person name="Ma L."/>
            <person name="Huang J."/>
            <person name="Chen G.Z."/>
            <person name="Huang M.Z."/>
            <person name="Huang L."/>
            <person name="Peng D.H."/>
            <person name="Luo Y.B."/>
            <person name="Zou S.Q."/>
            <person name="Chen S.P."/>
            <person name="Lan S."/>
            <person name="Tsai W.C."/>
            <person name="Van de Peer Y."/>
            <person name="Liu Z.J."/>
        </authorList>
    </citation>
    <scope>NUCLEOTIDE SEQUENCE [LARGE SCALE GENOMIC DNA]</scope>
    <source>
        <strain evidence="2">Lor288</strain>
    </source>
</reference>
<sequence length="61" mass="6675">MMERRLAHWHVVIGTILSALSTGCGRKIGAQFVKPLQVLISTIGWLANTSSEASFFMARNA</sequence>
<keyword evidence="1" id="KW-0732">Signal</keyword>
<comment type="caution">
    <text evidence="2">The sequence shown here is derived from an EMBL/GenBank/DDBJ whole genome shotgun (WGS) entry which is preliminary data.</text>
</comment>
<evidence type="ECO:0000313" key="2">
    <source>
        <dbReference type="EMBL" id="KAK8964913.1"/>
    </source>
</evidence>
<dbReference type="PROSITE" id="PS51257">
    <property type="entry name" value="PROKAR_LIPOPROTEIN"/>
    <property type="match status" value="1"/>
</dbReference>
<proteinExistence type="predicted"/>
<evidence type="ECO:0000256" key="1">
    <source>
        <dbReference type="SAM" id="SignalP"/>
    </source>
</evidence>
<accession>A0ABR2MPM6</accession>
<dbReference type="EMBL" id="JBBWWR010000006">
    <property type="protein sequence ID" value="KAK8964913.1"/>
    <property type="molecule type" value="Genomic_DNA"/>
</dbReference>
<protein>
    <recommendedName>
        <fullName evidence="4">Lipoprotein</fullName>
    </recommendedName>
</protein>
<evidence type="ECO:0000313" key="3">
    <source>
        <dbReference type="Proteomes" id="UP001412067"/>
    </source>
</evidence>
<feature type="signal peptide" evidence="1">
    <location>
        <begin position="1"/>
        <end position="25"/>
    </location>
</feature>
<evidence type="ECO:0008006" key="4">
    <source>
        <dbReference type="Google" id="ProtNLM"/>
    </source>
</evidence>